<dbReference type="InterPro" id="IPR011047">
    <property type="entry name" value="Quinoprotein_ADH-like_sf"/>
</dbReference>
<dbReference type="STRING" id="1229662.W3XAK0"/>
<evidence type="ECO:0000313" key="9">
    <source>
        <dbReference type="EMBL" id="ETS83080.1"/>
    </source>
</evidence>
<dbReference type="CDD" id="cd00200">
    <property type="entry name" value="WD40"/>
    <property type="match status" value="2"/>
</dbReference>
<feature type="domain" description="NACHT" evidence="8">
    <location>
        <begin position="422"/>
        <end position="567"/>
    </location>
</feature>
<dbReference type="PRINTS" id="PR00320">
    <property type="entry name" value="GPROTEINBRPT"/>
</dbReference>
<evidence type="ECO:0000256" key="5">
    <source>
        <dbReference type="ARBA" id="ARBA00039789"/>
    </source>
</evidence>
<feature type="repeat" description="WD" evidence="7">
    <location>
        <begin position="1628"/>
        <end position="1669"/>
    </location>
</feature>
<feature type="repeat" description="WD" evidence="7">
    <location>
        <begin position="1496"/>
        <end position="1537"/>
    </location>
</feature>
<evidence type="ECO:0000256" key="7">
    <source>
        <dbReference type="PROSITE-ProRule" id="PRU00221"/>
    </source>
</evidence>
<comment type="function">
    <text evidence="6">Involved in mitochondrial fission. Acts as an adapter protein required to form mitochondrial fission complexes. Formation of these complexes is required to promote constriction and fission of the mitochondrial compartment at a late step in mitochondrial division.</text>
</comment>
<dbReference type="OMA" id="WETATAR"/>
<dbReference type="PROSITE" id="PS00678">
    <property type="entry name" value="WD_REPEATS_1"/>
    <property type="match status" value="5"/>
</dbReference>
<keyword evidence="3" id="KW-0175">Coiled coil</keyword>
<reference evidence="10" key="1">
    <citation type="journal article" date="2015" name="BMC Genomics">
        <title>Genomic and transcriptomic analysis of the endophytic fungus Pestalotiopsis fici reveals its lifestyle and high potential for synthesis of natural products.</title>
        <authorList>
            <person name="Wang X."/>
            <person name="Zhang X."/>
            <person name="Liu L."/>
            <person name="Xiang M."/>
            <person name="Wang W."/>
            <person name="Sun X."/>
            <person name="Che Y."/>
            <person name="Guo L."/>
            <person name="Liu G."/>
            <person name="Guo L."/>
            <person name="Wang C."/>
            <person name="Yin W.B."/>
            <person name="Stadler M."/>
            <person name="Zhang X."/>
            <person name="Liu X."/>
        </authorList>
    </citation>
    <scope>NUCLEOTIDE SEQUENCE [LARGE SCALE GENOMIC DNA]</scope>
    <source>
        <strain evidence="10">W106-1 / CGMCC3.15140</strain>
    </source>
</reference>
<keyword evidence="1 7" id="KW-0853">WD repeat</keyword>
<dbReference type="InterPro" id="IPR007111">
    <property type="entry name" value="NACHT_NTPase"/>
</dbReference>
<dbReference type="PROSITE" id="PS50082">
    <property type="entry name" value="WD_REPEATS_2"/>
    <property type="match status" value="10"/>
</dbReference>
<dbReference type="Pfam" id="PF00400">
    <property type="entry name" value="WD40"/>
    <property type="match status" value="12"/>
</dbReference>
<dbReference type="SUPFAM" id="SSF52540">
    <property type="entry name" value="P-loop containing nucleoside triphosphate hydrolases"/>
    <property type="match status" value="1"/>
</dbReference>
<dbReference type="Proteomes" id="UP000030651">
    <property type="component" value="Unassembled WGS sequence"/>
</dbReference>
<protein>
    <recommendedName>
        <fullName evidence="5">Mitochondrial division protein 1</fullName>
    </recommendedName>
</protein>
<dbReference type="InterPro" id="IPR036322">
    <property type="entry name" value="WD40_repeat_dom_sf"/>
</dbReference>
<dbReference type="PROSITE" id="PS50294">
    <property type="entry name" value="WD_REPEATS_REGION"/>
    <property type="match status" value="9"/>
</dbReference>
<dbReference type="KEGG" id="pfy:PFICI_04956"/>
<feature type="repeat" description="WD" evidence="7">
    <location>
        <begin position="1586"/>
        <end position="1627"/>
    </location>
</feature>
<name>W3XAK0_PESFW</name>
<feature type="repeat" description="WD" evidence="7">
    <location>
        <begin position="1296"/>
        <end position="1323"/>
    </location>
</feature>
<feature type="repeat" description="WD" evidence="7">
    <location>
        <begin position="1078"/>
        <end position="1119"/>
    </location>
</feature>
<evidence type="ECO:0000256" key="3">
    <source>
        <dbReference type="ARBA" id="ARBA00023054"/>
    </source>
</evidence>
<dbReference type="InterPro" id="IPR015943">
    <property type="entry name" value="WD40/YVTN_repeat-like_dom_sf"/>
</dbReference>
<keyword evidence="2" id="KW-0677">Repeat</keyword>
<dbReference type="PANTHER" id="PTHR22847:SF637">
    <property type="entry name" value="WD REPEAT DOMAIN 5B"/>
    <property type="match status" value="1"/>
</dbReference>
<dbReference type="InterPro" id="IPR056884">
    <property type="entry name" value="NPHP3-like_N"/>
</dbReference>
<dbReference type="InterPro" id="IPR001680">
    <property type="entry name" value="WD40_rpt"/>
</dbReference>
<feature type="repeat" description="WD" evidence="7">
    <location>
        <begin position="1372"/>
        <end position="1404"/>
    </location>
</feature>
<dbReference type="Pfam" id="PF07676">
    <property type="entry name" value="PD40"/>
    <property type="match status" value="1"/>
</dbReference>
<dbReference type="Gene3D" id="2.130.10.10">
    <property type="entry name" value="YVTN repeat-like/Quinoprotein amine dehydrogenase"/>
    <property type="match status" value="6"/>
</dbReference>
<dbReference type="eggNOG" id="KOG4155">
    <property type="taxonomic scope" value="Eukaryota"/>
</dbReference>
<keyword evidence="10" id="KW-1185">Reference proteome</keyword>
<dbReference type="InterPro" id="IPR011659">
    <property type="entry name" value="WD40"/>
</dbReference>
<dbReference type="InterPro" id="IPR019775">
    <property type="entry name" value="WD40_repeat_CS"/>
</dbReference>
<dbReference type="InterPro" id="IPR029058">
    <property type="entry name" value="AB_hydrolase_fold"/>
</dbReference>
<dbReference type="SMART" id="SM00320">
    <property type="entry name" value="WD40"/>
    <property type="match status" value="18"/>
</dbReference>
<feature type="repeat" description="WD" evidence="7">
    <location>
        <begin position="1120"/>
        <end position="1161"/>
    </location>
</feature>
<dbReference type="eggNOG" id="KOG2029">
    <property type="taxonomic scope" value="Eukaryota"/>
</dbReference>
<dbReference type="EMBL" id="KI912111">
    <property type="protein sequence ID" value="ETS83080.1"/>
    <property type="molecule type" value="Genomic_DNA"/>
</dbReference>
<evidence type="ECO:0000259" key="8">
    <source>
        <dbReference type="PROSITE" id="PS50837"/>
    </source>
</evidence>
<evidence type="ECO:0000313" key="10">
    <source>
        <dbReference type="Proteomes" id="UP000030651"/>
    </source>
</evidence>
<dbReference type="PANTHER" id="PTHR22847">
    <property type="entry name" value="WD40 REPEAT PROTEIN"/>
    <property type="match status" value="1"/>
</dbReference>
<evidence type="ECO:0000256" key="2">
    <source>
        <dbReference type="ARBA" id="ARBA00022737"/>
    </source>
</evidence>
<evidence type="ECO:0000256" key="1">
    <source>
        <dbReference type="ARBA" id="ARBA00022574"/>
    </source>
</evidence>
<evidence type="ECO:0000256" key="4">
    <source>
        <dbReference type="ARBA" id="ARBA00038415"/>
    </source>
</evidence>
<evidence type="ECO:0000256" key="6">
    <source>
        <dbReference type="ARBA" id="ARBA00043913"/>
    </source>
</evidence>
<dbReference type="PROSITE" id="PS50837">
    <property type="entry name" value="NACHT"/>
    <property type="match status" value="1"/>
</dbReference>
<dbReference type="SUPFAM" id="SSF53474">
    <property type="entry name" value="alpha/beta-Hydrolases"/>
    <property type="match status" value="1"/>
</dbReference>
<dbReference type="InterPro" id="IPR020472">
    <property type="entry name" value="WD40_PAC1"/>
</dbReference>
<feature type="repeat" description="WD" evidence="7">
    <location>
        <begin position="1670"/>
        <end position="1711"/>
    </location>
</feature>
<dbReference type="eggNOG" id="KOG0266">
    <property type="taxonomic scope" value="Eukaryota"/>
</dbReference>
<dbReference type="HOGENOM" id="CLU_238205_0_0_1"/>
<dbReference type="Gene3D" id="3.40.50.1820">
    <property type="entry name" value="alpha/beta hydrolase"/>
    <property type="match status" value="1"/>
</dbReference>
<comment type="similarity">
    <text evidence="4">Belongs to the WD repeat MDV1/CAF4 family.</text>
</comment>
<dbReference type="OrthoDB" id="538223at2759"/>
<dbReference type="InParanoid" id="W3XAK0"/>
<dbReference type="RefSeq" id="XP_007831728.1">
    <property type="nucleotide sequence ID" value="XM_007833537.1"/>
</dbReference>
<proteinExistence type="inferred from homology"/>
<feature type="repeat" description="WD" evidence="7">
    <location>
        <begin position="994"/>
        <end position="1035"/>
    </location>
</feature>
<dbReference type="GeneID" id="19269969"/>
<dbReference type="Pfam" id="PF24883">
    <property type="entry name" value="NPHP3_N"/>
    <property type="match status" value="1"/>
</dbReference>
<sequence>MISMQIGSKSIVFRVRGSFSRADLPTVLQKCLGDDYHPSIESFARQADENLNIATVTFGTTPSGLLSSDQTTFNEQNVTFDTHFRGLSVLYSPEPTQHRFDIIAICGLGGHAFGSFKERDGTHMWLRDSLPQDVKNARIFIYGYDSQIHGSTSFQTIESLASSLRNHVEGTKSLAGPLHEMPIIFMAHSLGGLVLKQALIQSVKAKSKLSTRTRGALFFGVPNQGMHISSLIPMAAGQANEAFLHNLQPESELLRSQSREFPGAFVSRAARIFCFYETKTSPTAVRGADGKWQMNGEHVVFVGSASATHCRPWENEAHHVLGLDRDHSALVKFRSRDQDYTKVRNILQEIVNDQYKLPTPKPNIPEAEQELTDQCLKVIGHTNPIDTMRRIEITKDDLVAECNEWIKSDPCLEQWMNDPQHRLLWLSGDPGKGKTMLMMSLVQELRKSSSEHHILAFFFCQNTDPRLNNAHAVLCGLLWLLVRENPMLGRYLHEDYKQQKDFLDGPDAFASLRRIMTELLQDPAFSTVYILIDALDECDQGRGDLLKFIGENATSPQSKAKWLVSSRNHLDIERGFKVRQHDVLSLELNAAHIAAAVRYFIDRKVDWLAKRNNYSNKLRDLVQSHLTDNANSTFLWVALACKHLSDTAKRNIPAELAELPAGLSSLYTRMLEQLRNGKDHELTMSIIKFVTIAKRPLLTEELLPLLAQEVSANSDEPFEDLFDNGDLLDLIKLCGSFITVRGGVIYLIHQSVKDYLVREEGTKIFSPRMNEEHCTVVDRSLTILSEELMKDTYAHDNACQPASNNRQRLRSLGYISCFWVDHLAEYQDSCSIGEEENFHRHESKVYDFMLQYFLKWIVLLCLLRQLKAGPVTLGRLEAVAKRCTGDKLYSITHDAARFLMQSYLAIEQDPLQVYNFGLTFAPQESVIRQAYAGQTPNWAYVRIHGNWNPIQHILSGRSVNSIAFSPDGRQLASASADRTVRLWDTVTGKHLKTLERHEMAVQSVLFSPDGRQIATASFGDTIKLWDALTGDNLWTLQRHTDFILLIAFNPNGKWLLSISGPNDERNLWDTVTGRNIRTLGGRGGIEGVALSRDGRKLVIGSLDRTVRLWEIDAEEPSGVLYSHSRKVKSIVTSPSGEYLASSDDDGAIGLWNMSTRKLSWLEVQNGGSNRITFSPDGRQLASCSKVDRMTRLWDTATGECIQTIKSNRQMPDISFSPDGRQLALLSGDNIVELRDSSTLELQQTLISNQRYSSHFVFSPDGRQLALVSSFATIELWDVAKNENLQIHGKRTDAACSIIFSSDGQLMASGSEDGSVRLWNATTGHIDPVKAIVFRADGKQLASGSEYEVLLWDTETWEIERKFDRRTGWSGGSIVFSPDGQRLAFSVKDDEVELWNVATDELLQRFQTHESVDGTISFSADGQQLAVACNDRRWRKDMSPPQFWDIASGEVLRTRVSEDLVTGPISFSSNGQYLASSLRDGDVLLCDAKKGDTLYKLEGHKSWVTSLAFSPDAQHLATGSEDHMIYLWHTATGKVLMTLRGHEGQVDFLGFSTDGERLVSASYKDLTTWLKSICLWNLKTGQAIWGDEGHSLPIRSLAFSPDDRQLASASEDRTVRLWDTSTRKSLQRLKGHTDKVYSVAFNSDGRQLASGSKDGTVRLWDTSNGTNLQTLRQDAASIELVAFSPEDQRVVSWSGDRTVRFWDPASDDKPQVLINKSALEFRHLVLNGLDHLEVGFSYNEDSNWLCFNGCRLIWLPPDFRPRVSAVHGNRIAVGCSSDLVYILRLDADRLPTTRNIE</sequence>
<dbReference type="InterPro" id="IPR027417">
    <property type="entry name" value="P-loop_NTPase"/>
</dbReference>
<dbReference type="GO" id="GO:1990234">
    <property type="term" value="C:transferase complex"/>
    <property type="evidence" value="ECO:0007669"/>
    <property type="project" value="UniProtKB-ARBA"/>
</dbReference>
<accession>W3XAK0</accession>
<dbReference type="SUPFAM" id="SSF50998">
    <property type="entry name" value="Quinoprotein alcohol dehydrogenase-like"/>
    <property type="match status" value="1"/>
</dbReference>
<organism evidence="9 10">
    <name type="scientific">Pestalotiopsis fici (strain W106-1 / CGMCC3.15140)</name>
    <dbReference type="NCBI Taxonomy" id="1229662"/>
    <lineage>
        <taxon>Eukaryota</taxon>
        <taxon>Fungi</taxon>
        <taxon>Dikarya</taxon>
        <taxon>Ascomycota</taxon>
        <taxon>Pezizomycotina</taxon>
        <taxon>Sordariomycetes</taxon>
        <taxon>Xylariomycetidae</taxon>
        <taxon>Amphisphaeriales</taxon>
        <taxon>Sporocadaceae</taxon>
        <taxon>Pestalotiopsis</taxon>
    </lineage>
</organism>
<feature type="repeat" description="WD" evidence="7">
    <location>
        <begin position="959"/>
        <end position="993"/>
    </location>
</feature>
<gene>
    <name evidence="9" type="ORF">PFICI_04956</name>
</gene>
<dbReference type="Gene3D" id="3.40.50.300">
    <property type="entry name" value="P-loop containing nucleotide triphosphate hydrolases"/>
    <property type="match status" value="1"/>
</dbReference>
<dbReference type="SUPFAM" id="SSF50978">
    <property type="entry name" value="WD40 repeat-like"/>
    <property type="match status" value="2"/>
</dbReference>